<comment type="caution">
    <text evidence="4">The sequence shown here is derived from an EMBL/GenBank/DDBJ whole genome shotgun (WGS) entry which is preliminary data.</text>
</comment>
<feature type="domain" description="DUF306" evidence="3">
    <location>
        <begin position="80"/>
        <end position="158"/>
    </location>
</feature>
<dbReference type="RefSeq" id="WP_343926598.1">
    <property type="nucleotide sequence ID" value="NZ_BAAAKW010000067.1"/>
</dbReference>
<keyword evidence="5" id="KW-1185">Reference proteome</keyword>
<name>A0ABN1W0L9_9MICO</name>
<dbReference type="Pfam" id="PF03724">
    <property type="entry name" value="META"/>
    <property type="match status" value="1"/>
</dbReference>
<sequence>MPIHTMPTQTMPKRIAPLFAIGLLALSACAGPALTAGADEPPLDSDPGLGEEETPGDAIPIEGIDGVWIYAGGTDSAGELSSDAEITLVISGDSISGQSACNSYSATFTGDPTDLKIGTIISTQIGCDNALMDFDTRYFGALAVATVAIPTGGSLVVQGDAVNLDFMPSASPPRG</sequence>
<evidence type="ECO:0000256" key="2">
    <source>
        <dbReference type="SAM" id="SignalP"/>
    </source>
</evidence>
<dbReference type="Gene3D" id="2.40.128.270">
    <property type="match status" value="1"/>
</dbReference>
<dbReference type="InterPro" id="IPR038670">
    <property type="entry name" value="HslJ-like_sf"/>
</dbReference>
<reference evidence="4 5" key="1">
    <citation type="journal article" date="2019" name="Int. J. Syst. Evol. Microbiol.">
        <title>The Global Catalogue of Microorganisms (GCM) 10K type strain sequencing project: providing services to taxonomists for standard genome sequencing and annotation.</title>
        <authorList>
            <consortium name="The Broad Institute Genomics Platform"/>
            <consortium name="The Broad Institute Genome Sequencing Center for Infectious Disease"/>
            <person name="Wu L."/>
            <person name="Ma J."/>
        </authorList>
    </citation>
    <scope>NUCLEOTIDE SEQUENCE [LARGE SCALE GENOMIC DNA]</scope>
    <source>
        <strain evidence="4 5">JCM 12762</strain>
    </source>
</reference>
<protein>
    <recommendedName>
        <fullName evidence="3">DUF306 domain-containing protein</fullName>
    </recommendedName>
</protein>
<feature type="chain" id="PRO_5046103254" description="DUF306 domain-containing protein" evidence="2">
    <location>
        <begin position="31"/>
        <end position="175"/>
    </location>
</feature>
<organism evidence="4 5">
    <name type="scientific">Rhodoglobus aureus</name>
    <dbReference type="NCBI Taxonomy" id="191497"/>
    <lineage>
        <taxon>Bacteria</taxon>
        <taxon>Bacillati</taxon>
        <taxon>Actinomycetota</taxon>
        <taxon>Actinomycetes</taxon>
        <taxon>Micrococcales</taxon>
        <taxon>Microbacteriaceae</taxon>
        <taxon>Rhodoglobus</taxon>
    </lineage>
</organism>
<evidence type="ECO:0000313" key="5">
    <source>
        <dbReference type="Proteomes" id="UP001500943"/>
    </source>
</evidence>
<keyword evidence="2" id="KW-0732">Signal</keyword>
<evidence type="ECO:0000256" key="1">
    <source>
        <dbReference type="SAM" id="MobiDB-lite"/>
    </source>
</evidence>
<gene>
    <name evidence="4" type="ORF">GCM10009655_26440</name>
</gene>
<feature type="signal peptide" evidence="2">
    <location>
        <begin position="1"/>
        <end position="30"/>
    </location>
</feature>
<accession>A0ABN1W0L9</accession>
<dbReference type="Proteomes" id="UP001500943">
    <property type="component" value="Unassembled WGS sequence"/>
</dbReference>
<proteinExistence type="predicted"/>
<evidence type="ECO:0000313" key="4">
    <source>
        <dbReference type="EMBL" id="GAA1226508.1"/>
    </source>
</evidence>
<feature type="region of interest" description="Disordered" evidence="1">
    <location>
        <begin position="36"/>
        <end position="57"/>
    </location>
</feature>
<dbReference type="EMBL" id="BAAAKW010000067">
    <property type="protein sequence ID" value="GAA1226508.1"/>
    <property type="molecule type" value="Genomic_DNA"/>
</dbReference>
<evidence type="ECO:0000259" key="3">
    <source>
        <dbReference type="Pfam" id="PF03724"/>
    </source>
</evidence>
<dbReference type="InterPro" id="IPR005184">
    <property type="entry name" value="DUF306_Meta_HslJ"/>
</dbReference>